<comment type="subcellular location">
    <subcellularLocation>
        <location evidence="2">Cytoplasm</location>
    </subcellularLocation>
    <subcellularLocation>
        <location evidence="1">Nucleus</location>
    </subcellularLocation>
</comment>
<sequence>MSSNNSISDIMSNADFLSLKDNPEAQSMLLMALLSSNNDNAVNPTDESDQQSAASPTASEVTSVIHDSEKRKFETLDANMAKETSPSRRVGRKPVTSDDDESDDPKNKRKAQNRAAQRAFRERKENHVRVLEERVKELEKSNTEKNTELQMENKILKEMIQKLQSENASLLSSFNYPLPTNEFEERPQKVVRASSSPRFDSFDSSTASVSSTHTPENIHDILNFDAGLPSSALLDHSELLGNTTSSFDGLFSADPKQFDFFYPLDKPASNQDTTDDMVKLWDKMNQSTNHEEFDLDGLCDEMKKKAQCDEFHHNEEFSKLVDKHIQKQ</sequence>
<evidence type="ECO:0000256" key="4">
    <source>
        <dbReference type="SAM" id="MobiDB-lite"/>
    </source>
</evidence>
<organism evidence="6 7">
    <name type="scientific">Rhizopus stolonifer</name>
    <name type="common">Rhizopus nigricans</name>
    <dbReference type="NCBI Taxonomy" id="4846"/>
    <lineage>
        <taxon>Eukaryota</taxon>
        <taxon>Fungi</taxon>
        <taxon>Fungi incertae sedis</taxon>
        <taxon>Mucoromycota</taxon>
        <taxon>Mucoromycotina</taxon>
        <taxon>Mucoromycetes</taxon>
        <taxon>Mucorales</taxon>
        <taxon>Mucorineae</taxon>
        <taxon>Rhizopodaceae</taxon>
        <taxon>Rhizopus</taxon>
    </lineage>
</organism>
<dbReference type="PANTHER" id="PTHR40621:SF6">
    <property type="entry name" value="AP-1-LIKE TRANSCRIPTION FACTOR YAP1-RELATED"/>
    <property type="match status" value="1"/>
</dbReference>
<dbReference type="EMBL" id="PJQM01000401">
    <property type="protein sequence ID" value="RCI05390.1"/>
    <property type="molecule type" value="Genomic_DNA"/>
</dbReference>
<dbReference type="OrthoDB" id="5380163at2759"/>
<evidence type="ECO:0000259" key="5">
    <source>
        <dbReference type="PROSITE" id="PS50217"/>
    </source>
</evidence>
<accession>A0A367KTE0</accession>
<dbReference type="AlphaFoldDB" id="A0A367KTE0"/>
<dbReference type="Proteomes" id="UP000253551">
    <property type="component" value="Unassembled WGS sequence"/>
</dbReference>
<feature type="region of interest" description="Disordered" evidence="4">
    <location>
        <begin position="38"/>
        <end position="125"/>
    </location>
</feature>
<dbReference type="GO" id="GO:0090575">
    <property type="term" value="C:RNA polymerase II transcription regulator complex"/>
    <property type="evidence" value="ECO:0007669"/>
    <property type="project" value="TreeGrafter"/>
</dbReference>
<dbReference type="GO" id="GO:0005737">
    <property type="term" value="C:cytoplasm"/>
    <property type="evidence" value="ECO:0007669"/>
    <property type="project" value="UniProtKB-SubCell"/>
</dbReference>
<dbReference type="GO" id="GO:0000976">
    <property type="term" value="F:transcription cis-regulatory region binding"/>
    <property type="evidence" value="ECO:0007669"/>
    <property type="project" value="InterPro"/>
</dbReference>
<dbReference type="InterPro" id="IPR023167">
    <property type="entry name" value="Yap1_redox_dom_sf"/>
</dbReference>
<reference evidence="6 7" key="1">
    <citation type="journal article" date="2018" name="G3 (Bethesda)">
        <title>Phylogenetic and Phylogenomic Definition of Rhizopus Species.</title>
        <authorList>
            <person name="Gryganskyi A.P."/>
            <person name="Golan J."/>
            <person name="Dolatabadi S."/>
            <person name="Mondo S."/>
            <person name="Robb S."/>
            <person name="Idnurm A."/>
            <person name="Muszewska A."/>
            <person name="Steczkiewicz K."/>
            <person name="Masonjones S."/>
            <person name="Liao H.L."/>
            <person name="Gajdeczka M.T."/>
            <person name="Anike F."/>
            <person name="Vuek A."/>
            <person name="Anishchenko I.M."/>
            <person name="Voigt K."/>
            <person name="de Hoog G.S."/>
            <person name="Smith M.E."/>
            <person name="Heitman J."/>
            <person name="Vilgalys R."/>
            <person name="Stajich J.E."/>
        </authorList>
    </citation>
    <scope>NUCLEOTIDE SEQUENCE [LARGE SCALE GENOMIC DNA]</scope>
    <source>
        <strain evidence="6 7">LSU 92-RS-03</strain>
    </source>
</reference>
<dbReference type="PROSITE" id="PS50217">
    <property type="entry name" value="BZIP"/>
    <property type="match status" value="1"/>
</dbReference>
<dbReference type="SMART" id="SM00338">
    <property type="entry name" value="BRLZ"/>
    <property type="match status" value="1"/>
</dbReference>
<feature type="compositionally biased region" description="Low complexity" evidence="4">
    <location>
        <begin position="194"/>
        <end position="212"/>
    </location>
</feature>
<evidence type="ECO:0000313" key="7">
    <source>
        <dbReference type="Proteomes" id="UP000253551"/>
    </source>
</evidence>
<feature type="compositionally biased region" description="Polar residues" evidence="4">
    <location>
        <begin position="42"/>
        <end position="62"/>
    </location>
</feature>
<evidence type="ECO:0000256" key="1">
    <source>
        <dbReference type="ARBA" id="ARBA00004123"/>
    </source>
</evidence>
<gene>
    <name evidence="6" type="ORF">CU098_011187</name>
</gene>
<dbReference type="CDD" id="cd14688">
    <property type="entry name" value="bZIP_YAP"/>
    <property type="match status" value="1"/>
</dbReference>
<evidence type="ECO:0000256" key="3">
    <source>
        <dbReference type="ARBA" id="ARBA00023242"/>
    </source>
</evidence>
<name>A0A367KTE0_RHIST</name>
<dbReference type="PANTHER" id="PTHR40621">
    <property type="entry name" value="TRANSCRIPTION FACTOR KAPC-RELATED"/>
    <property type="match status" value="1"/>
</dbReference>
<keyword evidence="3" id="KW-0539">Nucleus</keyword>
<keyword evidence="7" id="KW-1185">Reference proteome</keyword>
<dbReference type="SUPFAM" id="SSF57959">
    <property type="entry name" value="Leucine zipper domain"/>
    <property type="match status" value="1"/>
</dbReference>
<dbReference type="InterPro" id="IPR004827">
    <property type="entry name" value="bZIP"/>
</dbReference>
<dbReference type="PROSITE" id="PS00036">
    <property type="entry name" value="BZIP_BASIC"/>
    <property type="match status" value="1"/>
</dbReference>
<dbReference type="STRING" id="4846.A0A367KTE0"/>
<dbReference type="SUPFAM" id="SSF111430">
    <property type="entry name" value="YAP1 redox domain"/>
    <property type="match status" value="1"/>
</dbReference>
<dbReference type="Gene3D" id="1.10.238.100">
    <property type="entry name" value="YAP1 redox domain. Chain B"/>
    <property type="match status" value="1"/>
</dbReference>
<feature type="region of interest" description="Disordered" evidence="4">
    <location>
        <begin position="194"/>
        <end position="213"/>
    </location>
</feature>
<proteinExistence type="predicted"/>
<dbReference type="InterPro" id="IPR046347">
    <property type="entry name" value="bZIP_sf"/>
</dbReference>
<protein>
    <recommendedName>
        <fullName evidence="5">BZIP domain-containing protein</fullName>
    </recommendedName>
</protein>
<dbReference type="InterPro" id="IPR050936">
    <property type="entry name" value="AP-1-like"/>
</dbReference>
<evidence type="ECO:0000256" key="2">
    <source>
        <dbReference type="ARBA" id="ARBA00004496"/>
    </source>
</evidence>
<feature type="domain" description="BZIP" evidence="5">
    <location>
        <begin position="103"/>
        <end position="166"/>
    </location>
</feature>
<dbReference type="GO" id="GO:0001228">
    <property type="term" value="F:DNA-binding transcription activator activity, RNA polymerase II-specific"/>
    <property type="evidence" value="ECO:0007669"/>
    <property type="project" value="TreeGrafter"/>
</dbReference>
<comment type="caution">
    <text evidence="6">The sequence shown here is derived from an EMBL/GenBank/DDBJ whole genome shotgun (WGS) entry which is preliminary data.</text>
</comment>
<feature type="compositionally biased region" description="Basic and acidic residues" evidence="4">
    <location>
        <begin position="66"/>
        <end position="75"/>
    </location>
</feature>
<dbReference type="Pfam" id="PF00170">
    <property type="entry name" value="bZIP_1"/>
    <property type="match status" value="1"/>
</dbReference>
<dbReference type="Gene3D" id="1.20.5.170">
    <property type="match status" value="1"/>
</dbReference>
<evidence type="ECO:0000313" key="6">
    <source>
        <dbReference type="EMBL" id="RCI05390.1"/>
    </source>
</evidence>